<feature type="signal peptide" evidence="1">
    <location>
        <begin position="1"/>
        <end position="17"/>
    </location>
</feature>
<evidence type="ECO:0000313" key="2">
    <source>
        <dbReference type="Proteomes" id="UP000035642"/>
    </source>
</evidence>
<evidence type="ECO:0000313" key="3">
    <source>
        <dbReference type="WBParaSite" id="ACAC_0000194901-mRNA-1"/>
    </source>
</evidence>
<proteinExistence type="predicted"/>
<name>A0A0K0CWT5_ANGCA</name>
<keyword evidence="1" id="KW-0732">Signal</keyword>
<reference evidence="3" key="2">
    <citation type="submission" date="2017-02" db="UniProtKB">
        <authorList>
            <consortium name="WormBaseParasite"/>
        </authorList>
    </citation>
    <scope>IDENTIFICATION</scope>
</reference>
<feature type="chain" id="PRO_5005326266" evidence="1">
    <location>
        <begin position="18"/>
        <end position="122"/>
    </location>
</feature>
<protein>
    <submittedName>
        <fullName evidence="3">LRRNT domain-containing protein</fullName>
    </submittedName>
</protein>
<dbReference type="SUPFAM" id="SSF52058">
    <property type="entry name" value="L domain-like"/>
    <property type="match status" value="1"/>
</dbReference>
<dbReference type="WBParaSite" id="ACAC_0000194901-mRNA-1">
    <property type="protein sequence ID" value="ACAC_0000194901-mRNA-1"/>
    <property type="gene ID" value="ACAC_0000194901"/>
</dbReference>
<accession>A0A0K0CWT5</accession>
<dbReference type="AlphaFoldDB" id="A0A0K0CWT5"/>
<dbReference type="STRING" id="6313.A0A0K0CWT5"/>
<reference evidence="2" key="1">
    <citation type="submission" date="2012-09" db="EMBL/GenBank/DDBJ databases">
        <authorList>
            <person name="Martin A.A."/>
        </authorList>
    </citation>
    <scope>NUCLEOTIDE SEQUENCE</scope>
</reference>
<keyword evidence="2" id="KW-1185">Reference proteome</keyword>
<dbReference type="Gene3D" id="3.80.10.10">
    <property type="entry name" value="Ribonuclease Inhibitor"/>
    <property type="match status" value="1"/>
</dbReference>
<dbReference type="Proteomes" id="UP000035642">
    <property type="component" value="Unassembled WGS sequence"/>
</dbReference>
<evidence type="ECO:0000256" key="1">
    <source>
        <dbReference type="SAM" id="SignalP"/>
    </source>
</evidence>
<organism evidence="2 3">
    <name type="scientific">Angiostrongylus cantonensis</name>
    <name type="common">Rat lungworm</name>
    <dbReference type="NCBI Taxonomy" id="6313"/>
    <lineage>
        <taxon>Eukaryota</taxon>
        <taxon>Metazoa</taxon>
        <taxon>Ecdysozoa</taxon>
        <taxon>Nematoda</taxon>
        <taxon>Chromadorea</taxon>
        <taxon>Rhabditida</taxon>
        <taxon>Rhabditina</taxon>
        <taxon>Rhabditomorpha</taxon>
        <taxon>Strongyloidea</taxon>
        <taxon>Metastrongylidae</taxon>
        <taxon>Angiostrongylus</taxon>
    </lineage>
</organism>
<dbReference type="InterPro" id="IPR032675">
    <property type="entry name" value="LRR_dom_sf"/>
</dbReference>
<sequence length="122" mass="13692">MSLLLLLLFLVVGNATGCQKGCDCSSSVTVCHAQSLKSVPILLDPRTRRLDLAHNRITRLTNDELSLYPIDFGFKKKAVVKLTGIIPMPNSKLAGQSFKMMRSYDEKRKRVNRHGIDGKLYE</sequence>